<evidence type="ECO:0000256" key="1">
    <source>
        <dbReference type="SAM" id="Phobius"/>
    </source>
</evidence>
<dbReference type="HOGENOM" id="CLU_1599001_0_0_2"/>
<gene>
    <name evidence="2" type="ordered locus">Igag_1035</name>
</gene>
<dbReference type="BioCyc" id="IAGG583356:GHAH-1017-MONOMER"/>
<evidence type="ECO:0008006" key="4">
    <source>
        <dbReference type="Google" id="ProtNLM"/>
    </source>
</evidence>
<proteinExistence type="predicted"/>
<feature type="transmembrane region" description="Helical" evidence="1">
    <location>
        <begin position="6"/>
        <end position="24"/>
    </location>
</feature>
<keyword evidence="1" id="KW-1133">Transmembrane helix</keyword>
<dbReference type="KEGG" id="iag:Igag_1035"/>
<accession>E0SNQ3</accession>
<feature type="transmembrane region" description="Helical" evidence="1">
    <location>
        <begin position="29"/>
        <end position="48"/>
    </location>
</feature>
<protein>
    <recommendedName>
        <fullName evidence="4">DUF4203 domain-containing protein</fullName>
    </recommendedName>
</protein>
<organism evidence="2 3">
    <name type="scientific">Ignisphaera aggregans (strain DSM 17230 / JCM 13409 / AQ1.S1)</name>
    <dbReference type="NCBI Taxonomy" id="583356"/>
    <lineage>
        <taxon>Archaea</taxon>
        <taxon>Thermoproteota</taxon>
        <taxon>Thermoprotei</taxon>
        <taxon>Desulfurococcales</taxon>
        <taxon>Desulfurococcaceae</taxon>
        <taxon>Ignisphaera</taxon>
    </lineage>
</organism>
<evidence type="ECO:0000313" key="2">
    <source>
        <dbReference type="EMBL" id="ADM27849.1"/>
    </source>
</evidence>
<keyword evidence="3" id="KW-1185">Reference proteome</keyword>
<keyword evidence="1" id="KW-0472">Membrane</keyword>
<keyword evidence="1" id="KW-0812">Transmembrane</keyword>
<name>E0SNQ3_IGNAA</name>
<dbReference type="STRING" id="583356.Igag_1035"/>
<dbReference type="Proteomes" id="UP000001304">
    <property type="component" value="Chromosome"/>
</dbReference>
<feature type="transmembrane region" description="Helical" evidence="1">
    <location>
        <begin position="145"/>
        <end position="164"/>
    </location>
</feature>
<feature type="transmembrane region" description="Helical" evidence="1">
    <location>
        <begin position="120"/>
        <end position="138"/>
    </location>
</feature>
<reference evidence="2 3" key="1">
    <citation type="journal article" date="2010" name="Stand. Genomic Sci.">
        <title>Complete genome sequence of Ignisphaera aggregans type strain (AQ1.S1).</title>
        <authorList>
            <person name="Goker M."/>
            <person name="Held B."/>
            <person name="Lapidus A."/>
            <person name="Nolan M."/>
            <person name="Spring S."/>
            <person name="Yasawong M."/>
            <person name="Lucas S."/>
            <person name="Glavina Del Rio T."/>
            <person name="Tice H."/>
            <person name="Cheng J.F."/>
            <person name="Goodwin L."/>
            <person name="Tapia R."/>
            <person name="Pitluck S."/>
            <person name="Liolios K."/>
            <person name="Ivanova N."/>
            <person name="Mavromatis K."/>
            <person name="Mikhailova N."/>
            <person name="Pati A."/>
            <person name="Chen A."/>
            <person name="Palaniappan K."/>
            <person name="Brambilla E."/>
            <person name="Land M."/>
            <person name="Hauser L."/>
            <person name="Chang Y.J."/>
            <person name="Jeffries C.D."/>
            <person name="Brettin T."/>
            <person name="Detter J.C."/>
            <person name="Han C."/>
            <person name="Rohde M."/>
            <person name="Sikorski J."/>
            <person name="Woyke T."/>
            <person name="Bristow J."/>
            <person name="Eisen J.A."/>
            <person name="Markowitz V."/>
            <person name="Hugenholtz P."/>
            <person name="Kyrpides N.C."/>
            <person name="Klenk H.P."/>
        </authorList>
    </citation>
    <scope>NUCLEOTIDE SEQUENCE [LARGE SCALE GENOMIC DNA]</scope>
    <source>
        <strain evidence="3">DSM 17230 / JCM 13409 / AQ1.S1</strain>
    </source>
</reference>
<dbReference type="AlphaFoldDB" id="E0SNQ3"/>
<dbReference type="EMBL" id="CP002098">
    <property type="protein sequence ID" value="ADM27849.1"/>
    <property type="molecule type" value="Genomic_DNA"/>
</dbReference>
<evidence type="ECO:0000313" key="3">
    <source>
        <dbReference type="Proteomes" id="UP000001304"/>
    </source>
</evidence>
<sequence>MNIDAILTSFIMIIIGIVMSLFGYAMSRLLTALAMAAITFYLSIQYLYAHTHSLVFSSILAIFIALVIGGISFVFYRAMLGIAIGIIISTIISRAYGFSGIQLIALAVVFSAIAYFLSKYIVVIALALLGSAMIYLGLVRLGIDIFFSLIISAIMFVAGVYIQFRG</sequence>
<feature type="transmembrane region" description="Helical" evidence="1">
    <location>
        <begin position="54"/>
        <end position="76"/>
    </location>
</feature>
<feature type="transmembrane region" description="Helical" evidence="1">
    <location>
        <begin position="96"/>
        <end position="114"/>
    </location>
</feature>